<evidence type="ECO:0000256" key="7">
    <source>
        <dbReference type="ARBA" id="ARBA00023169"/>
    </source>
</evidence>
<keyword evidence="13" id="KW-1185">Reference proteome</keyword>
<accession>A0ABM6W7R1</accession>
<evidence type="ECO:0000256" key="6">
    <source>
        <dbReference type="ARBA" id="ARBA00022912"/>
    </source>
</evidence>
<evidence type="ECO:0000256" key="5">
    <source>
        <dbReference type="ARBA" id="ARBA00022903"/>
    </source>
</evidence>
<comment type="function">
    <text evidence="9">Dephosphorylates CpsD. Involved in the regulation of capsular polysaccharide biosynthesis.</text>
</comment>
<evidence type="ECO:0000313" key="13">
    <source>
        <dbReference type="Proteomes" id="UP000245369"/>
    </source>
</evidence>
<comment type="catalytic activity">
    <reaction evidence="10 11">
        <text>O-phospho-L-tyrosyl-[protein] + H2O = L-tyrosyl-[protein] + phosphate</text>
        <dbReference type="Rhea" id="RHEA:10684"/>
        <dbReference type="Rhea" id="RHEA-COMP:10136"/>
        <dbReference type="Rhea" id="RHEA-COMP:20101"/>
        <dbReference type="ChEBI" id="CHEBI:15377"/>
        <dbReference type="ChEBI" id="CHEBI:43474"/>
        <dbReference type="ChEBI" id="CHEBI:46858"/>
        <dbReference type="ChEBI" id="CHEBI:61978"/>
        <dbReference type="EC" id="3.1.3.48"/>
    </reaction>
</comment>
<dbReference type="PANTHER" id="PTHR39181">
    <property type="entry name" value="TYROSINE-PROTEIN PHOSPHATASE YWQE"/>
    <property type="match status" value="1"/>
</dbReference>
<comment type="pathway">
    <text evidence="2">Capsule biogenesis; capsule polysaccharide biosynthesis.</text>
</comment>
<comment type="similarity">
    <text evidence="3 11">Belongs to the metallo-dependent hydrolases superfamily. CpsB/CapC family.</text>
</comment>
<keyword evidence="6 11" id="KW-0904">Protein phosphatase</keyword>
<dbReference type="NCBIfam" id="NF041488">
    <property type="entry name" value="caps_synth_Cps4B"/>
    <property type="match status" value="1"/>
</dbReference>
<keyword evidence="7" id="KW-0270">Exopolysaccharide synthesis</keyword>
<dbReference type="Gene3D" id="3.20.20.140">
    <property type="entry name" value="Metal-dependent hydrolases"/>
    <property type="match status" value="1"/>
</dbReference>
<dbReference type="Proteomes" id="UP000245369">
    <property type="component" value="Chromosome"/>
</dbReference>
<comment type="cofactor">
    <cofactor evidence="1">
        <name>Mn(2+)</name>
        <dbReference type="ChEBI" id="CHEBI:29035"/>
    </cofactor>
</comment>
<keyword evidence="8" id="KW-0464">Manganese</keyword>
<evidence type="ECO:0000256" key="10">
    <source>
        <dbReference type="ARBA" id="ARBA00051722"/>
    </source>
</evidence>
<dbReference type="PANTHER" id="PTHR39181:SF1">
    <property type="entry name" value="TYROSINE-PROTEIN PHOSPHATASE YWQE"/>
    <property type="match status" value="1"/>
</dbReference>
<dbReference type="InterPro" id="IPR016667">
    <property type="entry name" value="Caps_polysacc_synth_CpsB/CapC"/>
</dbReference>
<gene>
    <name evidence="12" type="ORF">DK182_08580</name>
</gene>
<evidence type="ECO:0000256" key="4">
    <source>
        <dbReference type="ARBA" id="ARBA00022801"/>
    </source>
</evidence>
<organism evidence="12 13">
    <name type="scientific">Streptococcus sobrinus</name>
    <dbReference type="NCBI Taxonomy" id="1310"/>
    <lineage>
        <taxon>Bacteria</taxon>
        <taxon>Bacillati</taxon>
        <taxon>Bacillota</taxon>
        <taxon>Bacilli</taxon>
        <taxon>Lactobacillales</taxon>
        <taxon>Streptococcaceae</taxon>
        <taxon>Streptococcus</taxon>
    </lineage>
</organism>
<sequence length="243" mass="28214">MIDIHSHIVFDVDDGPKTLKESLNLISESYRQGVRTIVSTSHRRKDMFETPEETIRANFLQVKKAAEEKFPDLTILYGGELYYTEDLRQKLEKGLVPTMDGSRYALMEFSMATPWRDIHQALTKVLMLGVTPIIAHIERYNALENKPDRVQEIINMGCYTQVNSNHVLKPKLFGDKEKTFKVRGRYFLEQDLVYCIASDMHNLDKRPPFMEEAYQVITKTYGETKAQALFKDNLQDLLDKKTN</sequence>
<protein>
    <recommendedName>
        <fullName evidence="11">Tyrosine-protein phosphatase</fullName>
        <ecNumber evidence="11">3.1.3.48</ecNumber>
    </recommendedName>
</protein>
<evidence type="ECO:0000313" key="12">
    <source>
        <dbReference type="EMBL" id="AWN21395.1"/>
    </source>
</evidence>
<reference evidence="12 13" key="1">
    <citation type="submission" date="2018-05" db="EMBL/GenBank/DDBJ databases">
        <title>Complete genome sequences of Streptococcus sobrinus.</title>
        <authorList>
            <person name="Sales M."/>
            <person name="Jensen P.A."/>
        </authorList>
    </citation>
    <scope>NUCLEOTIDE SEQUENCE [LARGE SCALE GENOMIC DNA]</scope>
    <source>
        <strain evidence="12 13">SL1</strain>
    </source>
</reference>
<name>A0ABM6W7R1_9STRE</name>
<dbReference type="RefSeq" id="WP_002962674.1">
    <property type="nucleotide sequence ID" value="NZ_CP029490.1"/>
</dbReference>
<evidence type="ECO:0000256" key="9">
    <source>
        <dbReference type="ARBA" id="ARBA00025635"/>
    </source>
</evidence>
<dbReference type="EMBL" id="CP029490">
    <property type="protein sequence ID" value="AWN21395.1"/>
    <property type="molecule type" value="Genomic_DNA"/>
</dbReference>
<dbReference type="InterPro" id="IPR032466">
    <property type="entry name" value="Metal_Hydrolase"/>
</dbReference>
<keyword evidence="5" id="KW-0972">Capsule biogenesis/degradation</keyword>
<keyword evidence="4 11" id="KW-0378">Hydrolase</keyword>
<evidence type="ECO:0000256" key="1">
    <source>
        <dbReference type="ARBA" id="ARBA00001936"/>
    </source>
</evidence>
<dbReference type="GeneID" id="93924559"/>
<dbReference type="EC" id="3.1.3.48" evidence="11"/>
<proteinExistence type="inferred from homology"/>
<evidence type="ECO:0000256" key="11">
    <source>
        <dbReference type="PIRNR" id="PIRNR016557"/>
    </source>
</evidence>
<dbReference type="InterPro" id="IPR048208">
    <property type="entry name" value="Caps_polysacc_synth_CpsB"/>
</dbReference>
<dbReference type="PIRSF" id="PIRSF016557">
    <property type="entry name" value="Caps_synth_CpsB"/>
    <property type="match status" value="1"/>
</dbReference>
<dbReference type="SUPFAM" id="SSF51556">
    <property type="entry name" value="Metallo-dependent hydrolases"/>
    <property type="match status" value="1"/>
</dbReference>
<dbReference type="Pfam" id="PF19567">
    <property type="entry name" value="CpsB_CapC"/>
    <property type="match status" value="1"/>
</dbReference>
<evidence type="ECO:0000256" key="8">
    <source>
        <dbReference type="ARBA" id="ARBA00023211"/>
    </source>
</evidence>
<evidence type="ECO:0000256" key="2">
    <source>
        <dbReference type="ARBA" id="ARBA00005132"/>
    </source>
</evidence>
<evidence type="ECO:0000256" key="3">
    <source>
        <dbReference type="ARBA" id="ARBA00005750"/>
    </source>
</evidence>